<sequence length="147" mass="17525">MSVKNLLLLTERRLDKTRQEQGKINLAIYELQQNISEVQERVRILAAQVILYEKSQELKPIAFWERQRLKAAVLANIAQFEYQIDSMSVQIEKYQQLAEQIKAQALLLHNKCEKFQKYLKQQRTKQCLKSERQQQHEIEELFVHVSN</sequence>
<feature type="coiled-coil region" evidence="1">
    <location>
        <begin position="84"/>
        <end position="111"/>
    </location>
</feature>
<evidence type="ECO:0000256" key="1">
    <source>
        <dbReference type="SAM" id="Coils"/>
    </source>
</evidence>
<name>A0A8E4CV66_PRORE</name>
<dbReference type="AlphaFoldDB" id="A0A8E4CV66"/>
<reference evidence="2" key="1">
    <citation type="submission" date="2019-02" db="EMBL/GenBank/DDBJ databases">
        <title>Genomic characterization of isolates from hospital effluents in KZN, South Africa.</title>
        <authorList>
            <person name="Ntshobeni N."/>
            <person name="Allam M."/>
            <person name="Ismail A."/>
            <person name="Amoako D."/>
            <person name="Essack S."/>
            <person name="Chenia H."/>
        </authorList>
    </citation>
    <scope>NUCLEOTIDE SEQUENCE</scope>
    <source>
        <strain evidence="2">AFE97_S1</strain>
    </source>
</reference>
<dbReference type="InterPro" id="IPR002954">
    <property type="entry name" value="Salm_SPAgM"/>
</dbReference>
<evidence type="ECO:0000313" key="3">
    <source>
        <dbReference type="Proteomes" id="UP000824410"/>
    </source>
</evidence>
<dbReference type="Proteomes" id="UP000824410">
    <property type="component" value="Unassembled WGS sequence"/>
</dbReference>
<proteinExistence type="predicted"/>
<dbReference type="RefSeq" id="WP_042843347.1">
    <property type="nucleotide sequence ID" value="NZ_ABEXNG020000048.1"/>
</dbReference>
<accession>A0A8E4CV66</accession>
<organism evidence="2 3">
    <name type="scientific">Providencia rettgeri</name>
    <dbReference type="NCBI Taxonomy" id="587"/>
    <lineage>
        <taxon>Bacteria</taxon>
        <taxon>Pseudomonadati</taxon>
        <taxon>Pseudomonadota</taxon>
        <taxon>Gammaproteobacteria</taxon>
        <taxon>Enterobacterales</taxon>
        <taxon>Morganellaceae</taxon>
        <taxon>Providencia</taxon>
    </lineage>
</organism>
<dbReference type="EMBL" id="SHDO01000027">
    <property type="protein sequence ID" value="MBX6982396.1"/>
    <property type="molecule type" value="Genomic_DNA"/>
</dbReference>
<gene>
    <name evidence="2" type="ORF">EX242_19320</name>
</gene>
<dbReference type="Pfam" id="PF02090">
    <property type="entry name" value="SPAM"/>
    <property type="match status" value="1"/>
</dbReference>
<keyword evidence="1" id="KW-0175">Coiled coil</keyword>
<evidence type="ECO:0000313" key="2">
    <source>
        <dbReference type="EMBL" id="MBX6982396.1"/>
    </source>
</evidence>
<comment type="caution">
    <text evidence="2">The sequence shown here is derived from an EMBL/GenBank/DDBJ whole genome shotgun (WGS) entry which is preliminary data.</text>
</comment>
<protein>
    <submittedName>
        <fullName evidence="2">Uncharacterized protein</fullName>
    </submittedName>
</protein>